<evidence type="ECO:0000259" key="7">
    <source>
        <dbReference type="Pfam" id="PF00133"/>
    </source>
</evidence>
<reference evidence="8 9" key="1">
    <citation type="journal article" date="2018" name="New Phytol.">
        <title>Phylogenomics of Endogonaceae and evolution of mycorrhizas within Mucoromycota.</title>
        <authorList>
            <person name="Chang Y."/>
            <person name="Desiro A."/>
            <person name="Na H."/>
            <person name="Sandor L."/>
            <person name="Lipzen A."/>
            <person name="Clum A."/>
            <person name="Barry K."/>
            <person name="Grigoriev I.V."/>
            <person name="Martin F.M."/>
            <person name="Stajich J.E."/>
            <person name="Smith M.E."/>
            <person name="Bonito G."/>
            <person name="Spatafora J.W."/>
        </authorList>
    </citation>
    <scope>NUCLEOTIDE SEQUENCE [LARGE SCALE GENOMIC DNA]</scope>
    <source>
        <strain evidence="8 9">AD002</strain>
    </source>
</reference>
<keyword evidence="5" id="KW-0030">Aminoacyl-tRNA synthetase</keyword>
<dbReference type="InterPro" id="IPR014729">
    <property type="entry name" value="Rossmann-like_a/b/a_fold"/>
</dbReference>
<dbReference type="EMBL" id="RBNJ01033361">
    <property type="protein sequence ID" value="RUS12686.1"/>
    <property type="molecule type" value="Genomic_DNA"/>
</dbReference>
<feature type="region of interest" description="Disordered" evidence="6">
    <location>
        <begin position="1"/>
        <end position="38"/>
    </location>
</feature>
<dbReference type="InterPro" id="IPR002300">
    <property type="entry name" value="aa-tRNA-synth_Ia"/>
</dbReference>
<comment type="caution">
    <text evidence="8">The sequence shown here is derived from an EMBL/GenBank/DDBJ whole genome shotgun (WGS) entry which is preliminary data.</text>
</comment>
<dbReference type="SUPFAM" id="SSF52374">
    <property type="entry name" value="Nucleotidylyl transferase"/>
    <property type="match status" value="1"/>
</dbReference>
<keyword evidence="1" id="KW-0436">Ligase</keyword>
<keyword evidence="9" id="KW-1185">Reference proteome</keyword>
<feature type="compositionally biased region" description="Basic and acidic residues" evidence="6">
    <location>
        <begin position="27"/>
        <end position="38"/>
    </location>
</feature>
<evidence type="ECO:0000313" key="9">
    <source>
        <dbReference type="Proteomes" id="UP000274822"/>
    </source>
</evidence>
<dbReference type="Pfam" id="PF00133">
    <property type="entry name" value="tRNA-synt_1"/>
    <property type="match status" value="1"/>
</dbReference>
<evidence type="ECO:0000256" key="6">
    <source>
        <dbReference type="SAM" id="MobiDB-lite"/>
    </source>
</evidence>
<proteinExistence type="predicted"/>
<sequence length="96" mass="10619">MHSVPGTACRIRPSSSALVPITPASRGRPDSSRCEPVRVEGEVRPSYLRAVQAPRSSFNWDRAVFTMGPKPSKSACETFVRLHDEGIIYRANHLVN</sequence>
<dbReference type="GO" id="GO:0004812">
    <property type="term" value="F:aminoacyl-tRNA ligase activity"/>
    <property type="evidence" value="ECO:0007669"/>
    <property type="project" value="UniProtKB-KW"/>
</dbReference>
<keyword evidence="3" id="KW-0067">ATP-binding</keyword>
<evidence type="ECO:0000256" key="4">
    <source>
        <dbReference type="ARBA" id="ARBA00022917"/>
    </source>
</evidence>
<evidence type="ECO:0000256" key="5">
    <source>
        <dbReference type="ARBA" id="ARBA00023146"/>
    </source>
</evidence>
<dbReference type="Gene3D" id="3.40.50.620">
    <property type="entry name" value="HUPs"/>
    <property type="match status" value="1"/>
</dbReference>
<keyword evidence="2" id="KW-0547">Nucleotide-binding</keyword>
<protein>
    <recommendedName>
        <fullName evidence="7">Aminoacyl-tRNA synthetase class Ia domain-containing protein</fullName>
    </recommendedName>
</protein>
<dbReference type="GO" id="GO:0005524">
    <property type="term" value="F:ATP binding"/>
    <property type="evidence" value="ECO:0007669"/>
    <property type="project" value="UniProtKB-KW"/>
</dbReference>
<evidence type="ECO:0000256" key="1">
    <source>
        <dbReference type="ARBA" id="ARBA00022598"/>
    </source>
</evidence>
<evidence type="ECO:0000256" key="3">
    <source>
        <dbReference type="ARBA" id="ARBA00022840"/>
    </source>
</evidence>
<gene>
    <name evidence="8" type="ORF">BC938DRAFT_478562</name>
</gene>
<evidence type="ECO:0000256" key="2">
    <source>
        <dbReference type="ARBA" id="ARBA00022741"/>
    </source>
</evidence>
<accession>A0A433P572</accession>
<keyword evidence="4" id="KW-0648">Protein biosynthesis</keyword>
<organism evidence="8 9">
    <name type="scientific">Jimgerdemannia flammicorona</name>
    <dbReference type="NCBI Taxonomy" id="994334"/>
    <lineage>
        <taxon>Eukaryota</taxon>
        <taxon>Fungi</taxon>
        <taxon>Fungi incertae sedis</taxon>
        <taxon>Mucoromycota</taxon>
        <taxon>Mucoromycotina</taxon>
        <taxon>Endogonomycetes</taxon>
        <taxon>Endogonales</taxon>
        <taxon>Endogonaceae</taxon>
        <taxon>Jimgerdemannia</taxon>
    </lineage>
</organism>
<dbReference type="Proteomes" id="UP000274822">
    <property type="component" value="Unassembled WGS sequence"/>
</dbReference>
<evidence type="ECO:0000313" key="8">
    <source>
        <dbReference type="EMBL" id="RUS12686.1"/>
    </source>
</evidence>
<dbReference type="GO" id="GO:0006418">
    <property type="term" value="P:tRNA aminoacylation for protein translation"/>
    <property type="evidence" value="ECO:0007669"/>
    <property type="project" value="InterPro"/>
</dbReference>
<feature type="domain" description="Aminoacyl-tRNA synthetase class Ia" evidence="7">
    <location>
        <begin position="57"/>
        <end position="96"/>
    </location>
</feature>
<dbReference type="AlphaFoldDB" id="A0A433P572"/>
<name>A0A433P572_9FUNG</name>